<reference evidence="1" key="1">
    <citation type="submission" date="2019-10" db="EMBL/GenBank/DDBJ databases">
        <authorList>
            <person name="Soares A.E.R."/>
            <person name="Aleixo A."/>
            <person name="Schneider P."/>
            <person name="Miyaki C.Y."/>
            <person name="Schneider M.P."/>
            <person name="Mello C."/>
            <person name="Vasconcelos A.T.R."/>
        </authorList>
    </citation>
    <scope>NUCLEOTIDE SEQUENCE</scope>
    <source>
        <tissue evidence="1">Muscle</tissue>
    </source>
</reference>
<comment type="caution">
    <text evidence="1">The sequence shown here is derived from an EMBL/GenBank/DDBJ whole genome shotgun (WGS) entry which is preliminary data.</text>
</comment>
<evidence type="ECO:0000313" key="2">
    <source>
        <dbReference type="Proteomes" id="UP001145742"/>
    </source>
</evidence>
<protein>
    <submittedName>
        <fullName evidence="1">Uncharacterized protein</fullName>
    </submittedName>
</protein>
<organism evidence="1 2">
    <name type="scientific">Willisornis vidua</name>
    <name type="common">Xingu scale-backed antbird</name>
    <dbReference type="NCBI Taxonomy" id="1566151"/>
    <lineage>
        <taxon>Eukaryota</taxon>
        <taxon>Metazoa</taxon>
        <taxon>Chordata</taxon>
        <taxon>Craniata</taxon>
        <taxon>Vertebrata</taxon>
        <taxon>Euteleostomi</taxon>
        <taxon>Archelosauria</taxon>
        <taxon>Archosauria</taxon>
        <taxon>Dinosauria</taxon>
        <taxon>Saurischia</taxon>
        <taxon>Theropoda</taxon>
        <taxon>Coelurosauria</taxon>
        <taxon>Aves</taxon>
        <taxon>Neognathae</taxon>
        <taxon>Neoaves</taxon>
        <taxon>Telluraves</taxon>
        <taxon>Australaves</taxon>
        <taxon>Passeriformes</taxon>
        <taxon>Thamnophilidae</taxon>
        <taxon>Willisornis</taxon>
    </lineage>
</organism>
<sequence length="77" mass="8686">MHQHGLRANLLSRSAEEDVGALVDNKLSIHQQCAPMAKKAKGILMTMHWNRLPKEVVKILPLDIFKNCLDIILCNVL</sequence>
<proteinExistence type="predicted"/>
<dbReference type="Proteomes" id="UP001145742">
    <property type="component" value="Unassembled WGS sequence"/>
</dbReference>
<gene>
    <name evidence="1" type="ORF">WISP_38606</name>
</gene>
<name>A0ABQ9DKL5_9PASS</name>
<keyword evidence="2" id="KW-1185">Reference proteome</keyword>
<evidence type="ECO:0000313" key="1">
    <source>
        <dbReference type="EMBL" id="KAJ7422274.1"/>
    </source>
</evidence>
<dbReference type="EMBL" id="WHWB01033060">
    <property type="protein sequence ID" value="KAJ7422274.1"/>
    <property type="molecule type" value="Genomic_DNA"/>
</dbReference>
<accession>A0ABQ9DKL5</accession>